<keyword evidence="4" id="KW-0812">Transmembrane</keyword>
<keyword evidence="10" id="KW-1185">Reference proteome</keyword>
<dbReference type="InterPro" id="IPR004713">
    <property type="entry name" value="CaH_exchang"/>
</dbReference>
<feature type="domain" description="Sodium/calcium exchanger membrane region" evidence="8">
    <location>
        <begin position="22"/>
        <end position="110"/>
    </location>
</feature>
<dbReference type="PANTHER" id="PTHR31503">
    <property type="entry name" value="VACUOLAR CALCIUM ION TRANSPORTER"/>
    <property type="match status" value="1"/>
</dbReference>
<evidence type="ECO:0000256" key="4">
    <source>
        <dbReference type="ARBA" id="ARBA00022692"/>
    </source>
</evidence>
<evidence type="ECO:0000256" key="3">
    <source>
        <dbReference type="ARBA" id="ARBA00022449"/>
    </source>
</evidence>
<protein>
    <recommendedName>
        <fullName evidence="8">Sodium/calcium exchanger membrane region domain-containing protein</fullName>
    </recommendedName>
</protein>
<dbReference type="GO" id="GO:0012505">
    <property type="term" value="C:endomembrane system"/>
    <property type="evidence" value="ECO:0007669"/>
    <property type="project" value="UniProtKB-SubCell"/>
</dbReference>
<evidence type="ECO:0000256" key="6">
    <source>
        <dbReference type="ARBA" id="ARBA00023065"/>
    </source>
</evidence>
<evidence type="ECO:0000256" key="5">
    <source>
        <dbReference type="ARBA" id="ARBA00022989"/>
    </source>
</evidence>
<dbReference type="Proteomes" id="UP000324705">
    <property type="component" value="Chromosome 3A"/>
</dbReference>
<evidence type="ECO:0000313" key="9">
    <source>
        <dbReference type="EMBL" id="VAH61043.1"/>
    </source>
</evidence>
<evidence type="ECO:0000256" key="1">
    <source>
        <dbReference type="ARBA" id="ARBA00004127"/>
    </source>
</evidence>
<keyword evidence="5" id="KW-1133">Transmembrane helix</keyword>
<sequence>MCYNFISISGKVEFKVDLNRQVWVFALSLIGLIPLAERVSFLTEQIALYTGPTIGGLLNATCGNATELIIAVFALVQGKIEVVKCSLLGSVLSNLLLVLGTSLFCGGIKNLGADQPYDRVRTRLHYIILEHACISQSQHQIASCNA</sequence>
<name>A0A9R0RIZ3_TRITD</name>
<accession>A0A9R0RIZ3</accession>
<evidence type="ECO:0000256" key="7">
    <source>
        <dbReference type="ARBA" id="ARBA00023136"/>
    </source>
</evidence>
<dbReference type="AlphaFoldDB" id="A0A9R0RIZ3"/>
<dbReference type="PANTHER" id="PTHR31503:SF1">
    <property type="entry name" value="VACUOLAR CATION_PROTON EXCHANGER 3"/>
    <property type="match status" value="1"/>
</dbReference>
<dbReference type="GO" id="GO:0015369">
    <property type="term" value="F:calcium:proton antiporter activity"/>
    <property type="evidence" value="ECO:0007669"/>
    <property type="project" value="UniProtKB-ARBA"/>
</dbReference>
<keyword evidence="6" id="KW-0406">Ion transport</keyword>
<organism evidence="9 10">
    <name type="scientific">Triticum turgidum subsp. durum</name>
    <name type="common">Durum wheat</name>
    <name type="synonym">Triticum durum</name>
    <dbReference type="NCBI Taxonomy" id="4567"/>
    <lineage>
        <taxon>Eukaryota</taxon>
        <taxon>Viridiplantae</taxon>
        <taxon>Streptophyta</taxon>
        <taxon>Embryophyta</taxon>
        <taxon>Tracheophyta</taxon>
        <taxon>Spermatophyta</taxon>
        <taxon>Magnoliopsida</taxon>
        <taxon>Liliopsida</taxon>
        <taxon>Poales</taxon>
        <taxon>Poaceae</taxon>
        <taxon>BOP clade</taxon>
        <taxon>Pooideae</taxon>
        <taxon>Triticodae</taxon>
        <taxon>Triticeae</taxon>
        <taxon>Triticinae</taxon>
        <taxon>Triticum</taxon>
    </lineage>
</organism>
<evidence type="ECO:0000259" key="8">
    <source>
        <dbReference type="Pfam" id="PF01699"/>
    </source>
</evidence>
<keyword evidence="7" id="KW-0472">Membrane</keyword>
<evidence type="ECO:0000256" key="2">
    <source>
        <dbReference type="ARBA" id="ARBA00022448"/>
    </source>
</evidence>
<keyword evidence="2" id="KW-0813">Transport</keyword>
<comment type="subcellular location">
    <subcellularLocation>
        <location evidence="1">Endomembrane system</location>
        <topology evidence="1">Multi-pass membrane protein</topology>
    </subcellularLocation>
</comment>
<dbReference type="GO" id="GO:0009705">
    <property type="term" value="C:plant-type vacuole membrane"/>
    <property type="evidence" value="ECO:0007669"/>
    <property type="project" value="TreeGrafter"/>
</dbReference>
<dbReference type="EMBL" id="LT934115">
    <property type="protein sequence ID" value="VAH61043.1"/>
    <property type="molecule type" value="Genomic_DNA"/>
</dbReference>
<dbReference type="InterPro" id="IPR044880">
    <property type="entry name" value="NCX_ion-bd_dom_sf"/>
</dbReference>
<keyword evidence="3" id="KW-0050">Antiport</keyword>
<reference evidence="9 10" key="1">
    <citation type="submission" date="2017-09" db="EMBL/GenBank/DDBJ databases">
        <authorList>
            <consortium name="International Durum Wheat Genome Sequencing Consortium (IDWGSC)"/>
            <person name="Milanesi L."/>
        </authorList>
    </citation>
    <scope>NUCLEOTIDE SEQUENCE [LARGE SCALE GENOMIC DNA]</scope>
    <source>
        <strain evidence="10">cv. Svevo</strain>
    </source>
</reference>
<dbReference type="Gene3D" id="1.20.1420.30">
    <property type="entry name" value="NCX, central ion-binding region"/>
    <property type="match status" value="1"/>
</dbReference>
<proteinExistence type="predicted"/>
<evidence type="ECO:0000313" key="10">
    <source>
        <dbReference type="Proteomes" id="UP000324705"/>
    </source>
</evidence>
<dbReference type="Gramene" id="TRITD3Av1G125660.12">
    <property type="protein sequence ID" value="TRITD3Av1G125660.12"/>
    <property type="gene ID" value="TRITD3Av1G125660"/>
</dbReference>
<gene>
    <name evidence="9" type="ORF">TRITD_3Av1G125660</name>
</gene>
<dbReference type="Pfam" id="PF01699">
    <property type="entry name" value="Na_Ca_ex"/>
    <property type="match status" value="1"/>
</dbReference>
<dbReference type="InterPro" id="IPR004837">
    <property type="entry name" value="NaCa_Exmemb"/>
</dbReference>
<dbReference type="GO" id="GO:0006874">
    <property type="term" value="P:intracellular calcium ion homeostasis"/>
    <property type="evidence" value="ECO:0007669"/>
    <property type="project" value="TreeGrafter"/>
</dbReference>